<dbReference type="Proteomes" id="UP001349262">
    <property type="component" value="Unassembled WGS sequence"/>
</dbReference>
<comment type="caution">
    <text evidence="3">The sequence shown here is derived from an EMBL/GenBank/DDBJ whole genome shotgun (WGS) entry which is preliminary data.</text>
</comment>
<keyword evidence="2" id="KW-0812">Transmembrane</keyword>
<proteinExistence type="predicted"/>
<feature type="region of interest" description="Disordered" evidence="1">
    <location>
        <begin position="1"/>
        <end position="30"/>
    </location>
</feature>
<gene>
    <name evidence="3" type="ORF">MRSR164_18420</name>
</gene>
<accession>A0ABU7TDG2</accession>
<keyword evidence="4" id="KW-1185">Reference proteome</keyword>
<evidence type="ECO:0000313" key="4">
    <source>
        <dbReference type="Proteomes" id="UP001349262"/>
    </source>
</evidence>
<dbReference type="EMBL" id="MLBY01000005">
    <property type="protein sequence ID" value="MEE7458676.1"/>
    <property type="molecule type" value="Genomic_DNA"/>
</dbReference>
<feature type="transmembrane region" description="Helical" evidence="2">
    <location>
        <begin position="36"/>
        <end position="63"/>
    </location>
</feature>
<keyword evidence="2" id="KW-0472">Membrane</keyword>
<sequence length="70" mass="7339">MPAAGGGRCVSSSDTHFGDGDGHGAAGATQSRDNGFWLRLAVGGLIICLLMYGCWQVGSWFAASFPKDFR</sequence>
<name>A0ABU7TDG2_9HYPH</name>
<evidence type="ECO:0000313" key="3">
    <source>
        <dbReference type="EMBL" id="MEE7458676.1"/>
    </source>
</evidence>
<protein>
    <submittedName>
        <fullName evidence="3">Uncharacterized protein</fullName>
    </submittedName>
</protein>
<reference evidence="3 4" key="1">
    <citation type="journal article" date="2012" name="Genet. Mol. Biol.">
        <title>Analysis of 16S rRNA and mxaF genes revealing insights into Methylobacterium niche-specific plant association.</title>
        <authorList>
            <person name="Dourado M.N."/>
            <person name="Andreote F.D."/>
            <person name="Dini-Andreote F."/>
            <person name="Conti R."/>
            <person name="Araujo J.M."/>
            <person name="Araujo W.L."/>
        </authorList>
    </citation>
    <scope>NUCLEOTIDE SEQUENCE [LARGE SCALE GENOMIC DNA]</scope>
    <source>
        <strain evidence="3 4">SR1.6/4</strain>
    </source>
</reference>
<evidence type="ECO:0000256" key="2">
    <source>
        <dbReference type="SAM" id="Phobius"/>
    </source>
</evidence>
<evidence type="ECO:0000256" key="1">
    <source>
        <dbReference type="SAM" id="MobiDB-lite"/>
    </source>
</evidence>
<organism evidence="3 4">
    <name type="scientific">Methylobacterium radiotolerans</name>
    <dbReference type="NCBI Taxonomy" id="31998"/>
    <lineage>
        <taxon>Bacteria</taxon>
        <taxon>Pseudomonadati</taxon>
        <taxon>Pseudomonadota</taxon>
        <taxon>Alphaproteobacteria</taxon>
        <taxon>Hyphomicrobiales</taxon>
        <taxon>Methylobacteriaceae</taxon>
        <taxon>Methylobacterium</taxon>
    </lineage>
</organism>
<keyword evidence="2" id="KW-1133">Transmembrane helix</keyword>